<feature type="region of interest" description="Disordered" evidence="1">
    <location>
        <begin position="1"/>
        <end position="68"/>
    </location>
</feature>
<dbReference type="Proteomes" id="UP000248039">
    <property type="component" value="Unassembled WGS sequence"/>
</dbReference>
<reference evidence="2 3" key="1">
    <citation type="submission" date="2018-03" db="EMBL/GenBank/DDBJ databases">
        <title>Bioinformatic expansion and discovery of thiopeptide antibiotics.</title>
        <authorList>
            <person name="Schwalen C.J."/>
            <person name="Hudson G.A."/>
            <person name="Mitchell D.A."/>
        </authorList>
    </citation>
    <scope>NUCLEOTIDE SEQUENCE [LARGE SCALE GENOMIC DNA]</scope>
    <source>
        <strain evidence="2 3">ATCC 21389</strain>
    </source>
</reference>
<keyword evidence="3" id="KW-1185">Reference proteome</keyword>
<dbReference type="EMBL" id="PYBW01000399">
    <property type="protein sequence ID" value="PYC60867.1"/>
    <property type="molecule type" value="Genomic_DNA"/>
</dbReference>
<sequence>DNRGGAGSSSRPFARRDDHRSGGRPQGGSSFGGYRGGRSFGGDRDNRGGSFNGGGGFNGGGRQARWKD</sequence>
<feature type="non-terminal residue" evidence="2">
    <location>
        <position position="1"/>
    </location>
</feature>
<evidence type="ECO:0000313" key="2">
    <source>
        <dbReference type="EMBL" id="PYC60867.1"/>
    </source>
</evidence>
<protein>
    <submittedName>
        <fullName evidence="2">Uncharacterized protein</fullName>
    </submittedName>
</protein>
<name>A0A2V4NH78_9ACTN</name>
<comment type="caution">
    <text evidence="2">The sequence shown here is derived from an EMBL/GenBank/DDBJ whole genome shotgun (WGS) entry which is preliminary data.</text>
</comment>
<evidence type="ECO:0000256" key="1">
    <source>
        <dbReference type="SAM" id="MobiDB-lite"/>
    </source>
</evidence>
<dbReference type="AlphaFoldDB" id="A0A2V4NH78"/>
<gene>
    <name evidence="2" type="ORF">C7C46_33885</name>
</gene>
<feature type="compositionally biased region" description="Gly residues" evidence="1">
    <location>
        <begin position="50"/>
        <end position="62"/>
    </location>
</feature>
<evidence type="ECO:0000313" key="3">
    <source>
        <dbReference type="Proteomes" id="UP000248039"/>
    </source>
</evidence>
<organism evidence="2 3">
    <name type="scientific">Streptomyces tateyamensis</name>
    <dbReference type="NCBI Taxonomy" id="565073"/>
    <lineage>
        <taxon>Bacteria</taxon>
        <taxon>Bacillati</taxon>
        <taxon>Actinomycetota</taxon>
        <taxon>Actinomycetes</taxon>
        <taxon>Kitasatosporales</taxon>
        <taxon>Streptomycetaceae</taxon>
        <taxon>Streptomyces</taxon>
    </lineage>
</organism>
<accession>A0A2V4NH78</accession>
<feature type="compositionally biased region" description="Gly residues" evidence="1">
    <location>
        <begin position="24"/>
        <end position="40"/>
    </location>
</feature>
<proteinExistence type="predicted"/>